<dbReference type="CDD" id="cd22211">
    <property type="entry name" value="HkD_SF"/>
    <property type="match status" value="1"/>
</dbReference>
<evidence type="ECO:0000259" key="6">
    <source>
        <dbReference type="PROSITE" id="PS50021"/>
    </source>
</evidence>
<feature type="coiled-coil region" evidence="4">
    <location>
        <begin position="203"/>
        <end position="268"/>
    </location>
</feature>
<dbReference type="InterPro" id="IPR036872">
    <property type="entry name" value="CH_dom_sf"/>
</dbReference>
<dbReference type="Pfam" id="PF19047">
    <property type="entry name" value="HOOK_N"/>
    <property type="match status" value="1"/>
</dbReference>
<dbReference type="PANTHER" id="PTHR18947">
    <property type="entry name" value="HOOK PROTEINS"/>
    <property type="match status" value="1"/>
</dbReference>
<feature type="coiled-coil region" evidence="4">
    <location>
        <begin position="641"/>
        <end position="678"/>
    </location>
</feature>
<evidence type="ECO:0000313" key="7">
    <source>
        <dbReference type="EMBL" id="QSL67142.1"/>
    </source>
</evidence>
<feature type="compositionally biased region" description="Basic and acidic residues" evidence="5">
    <location>
        <begin position="418"/>
        <end position="447"/>
    </location>
</feature>
<dbReference type="AlphaFoldDB" id="A0A899G4T0"/>
<evidence type="ECO:0000313" key="8">
    <source>
        <dbReference type="Proteomes" id="UP000663699"/>
    </source>
</evidence>
<feature type="compositionally biased region" description="Polar residues" evidence="5">
    <location>
        <begin position="401"/>
        <end position="417"/>
    </location>
</feature>
<evidence type="ECO:0000256" key="2">
    <source>
        <dbReference type="ARBA" id="ARBA00022490"/>
    </source>
</evidence>
<keyword evidence="2" id="KW-0963">Cytoplasm</keyword>
<gene>
    <name evidence="7" type="ORF">MERGE_001531</name>
</gene>
<dbReference type="SUPFAM" id="SSF116907">
    <property type="entry name" value="Hook domain"/>
    <property type="match status" value="1"/>
</dbReference>
<reference evidence="7" key="1">
    <citation type="submission" date="2020-06" db="EMBL/GenBank/DDBJ databases">
        <title>Genomes of multiple members of Pneumocystis genus reveal paths to human pathogen Pneumocystis jirovecii.</title>
        <authorList>
            <person name="Cisse O.H."/>
            <person name="Ma L."/>
            <person name="Dekker J."/>
            <person name="Khil P."/>
            <person name="Jo J."/>
            <person name="Brenchley J."/>
            <person name="Blair R."/>
            <person name="Pahar B."/>
            <person name="Chabe M."/>
            <person name="Van Rompay K.A."/>
            <person name="Keesler R."/>
            <person name="Sukura A."/>
            <person name="Hirsch V."/>
            <person name="Kutty G."/>
            <person name="Liu Y."/>
            <person name="Peng L."/>
            <person name="Chen J."/>
            <person name="Song J."/>
            <person name="Weissenbacher-Lang C."/>
            <person name="Xu J."/>
            <person name="Upham N.S."/>
            <person name="Stajich J.E."/>
            <person name="Cuomo C.A."/>
            <person name="Cushion M.T."/>
            <person name="Kovacs J.A."/>
        </authorList>
    </citation>
    <scope>NUCLEOTIDE SEQUENCE</scope>
    <source>
        <strain evidence="7">2A</strain>
    </source>
</reference>
<keyword evidence="3 4" id="KW-0175">Coiled coil</keyword>
<dbReference type="OrthoDB" id="2129491at2759"/>
<dbReference type="InterPro" id="IPR043936">
    <property type="entry name" value="HOOK_N"/>
</dbReference>
<dbReference type="InterPro" id="IPR001715">
    <property type="entry name" value="CH_dom"/>
</dbReference>
<proteinExistence type="predicted"/>
<dbReference type="PROSITE" id="PS50021">
    <property type="entry name" value="CH"/>
    <property type="match status" value="1"/>
</dbReference>
<dbReference type="GO" id="GO:0005737">
    <property type="term" value="C:cytoplasm"/>
    <property type="evidence" value="ECO:0007669"/>
    <property type="project" value="UniProtKB-SubCell"/>
</dbReference>
<dbReference type="Proteomes" id="UP000663699">
    <property type="component" value="Chromosome 17"/>
</dbReference>
<evidence type="ECO:0000256" key="4">
    <source>
        <dbReference type="SAM" id="Coils"/>
    </source>
</evidence>
<dbReference type="GO" id="GO:0030705">
    <property type="term" value="P:cytoskeleton-dependent intracellular transport"/>
    <property type="evidence" value="ECO:0007669"/>
    <property type="project" value="InterPro"/>
</dbReference>
<organism evidence="7 8">
    <name type="scientific">Pneumocystis wakefieldiae</name>
    <dbReference type="NCBI Taxonomy" id="38082"/>
    <lineage>
        <taxon>Eukaryota</taxon>
        <taxon>Fungi</taxon>
        <taxon>Dikarya</taxon>
        <taxon>Ascomycota</taxon>
        <taxon>Taphrinomycotina</taxon>
        <taxon>Pneumocystomycetes</taxon>
        <taxon>Pneumocystaceae</taxon>
        <taxon>Pneumocystis</taxon>
    </lineage>
</organism>
<dbReference type="GO" id="GO:0008017">
    <property type="term" value="F:microtubule binding"/>
    <property type="evidence" value="ECO:0007669"/>
    <property type="project" value="TreeGrafter"/>
</dbReference>
<dbReference type="GO" id="GO:0051959">
    <property type="term" value="F:dynein light intermediate chain binding"/>
    <property type="evidence" value="ECO:0007669"/>
    <property type="project" value="TreeGrafter"/>
</dbReference>
<dbReference type="EMBL" id="CP054548">
    <property type="protein sequence ID" value="QSL67142.1"/>
    <property type="molecule type" value="Genomic_DNA"/>
</dbReference>
<evidence type="ECO:0000256" key="5">
    <source>
        <dbReference type="SAM" id="MobiDB-lite"/>
    </source>
</evidence>
<feature type="coiled-coil region" evidence="4">
    <location>
        <begin position="509"/>
        <end position="557"/>
    </location>
</feature>
<feature type="domain" description="Calponin-homology (CH)" evidence="6">
    <location>
        <begin position="6"/>
        <end position="127"/>
    </location>
</feature>
<feature type="region of interest" description="Disordered" evidence="5">
    <location>
        <begin position="399"/>
        <end position="447"/>
    </location>
</feature>
<comment type="subcellular location">
    <subcellularLocation>
        <location evidence="1">Cytoplasm</location>
    </subcellularLocation>
</comment>
<evidence type="ECO:0000256" key="1">
    <source>
        <dbReference type="ARBA" id="ARBA00004496"/>
    </source>
</evidence>
<protein>
    <recommendedName>
        <fullName evidence="6">Calponin-homology (CH) domain-containing protein</fullName>
    </recommendedName>
</protein>
<dbReference type="PANTHER" id="PTHR18947:SF28">
    <property type="entry name" value="GIRDIN, ISOFORM A"/>
    <property type="match status" value="1"/>
</dbReference>
<name>A0A899G4T0_9ASCO</name>
<dbReference type="GO" id="GO:0031122">
    <property type="term" value="P:cytoplasmic microtubule organization"/>
    <property type="evidence" value="ECO:0007669"/>
    <property type="project" value="TreeGrafter"/>
</dbReference>
<accession>A0A899G4T0</accession>
<evidence type="ECO:0000256" key="3">
    <source>
        <dbReference type="ARBA" id="ARBA00023054"/>
    </source>
</evidence>
<sequence>MGSDGQQVKMALLHWVNTFDIEGSPHTIRCFEELSDGIIVYKILLEIDPAFFRSAMGATPVENGLSNWVLRLNNVKRIYKFLERYYEEKQNQSLADTDRDIPNLEAIAKNSSEGELVKLLKIVLGCSFFGDNREKSMKRMKNLDSQVQAVLEQVNSEVIGLKRKDGLDRKIEKKTLSFDEEIAIVSKEKDILKKNYELILEENKTMKSKLSSINEELNKAENLIADYESQISHLQMQVDTCLQKDLEIERQNEIIISLTHQKEELKTEKHVLLRSELQREKQSLEEDKSLVSMYEQKLEEDLDILSQDEVLNLENISYRKNNKKYVSIDSENIVKDDILESRSHKTPCNKLIKETSELKAEYLKNEIHSFYEKINASQPKEDFDDYSEKSFKDLDHELKRQSNPYPHSETSQFQQESDMLKKKPSEKNKTEDKHFEKEEKKNELDHQIHNNNNNIFLKDLKLNSSSIPFKTDTIPEIQIQELENLNILKENSHVIKQKIDKENICDLVLTHESNESRKLQVELRKLKKSIEDLEDENHHQMNIINELNKEKDTLMNELIINKDLLSNQQQENDKLNSIITSISVTIDQERKKQLEAQEKIDKLQDELDQRITGALKAKQLLKKQDSIIKEYKEKMALCKSTDELYNELMLKNKEIEELKKINEETAKLKEENARMIDAWHNLTSHMQRKNPTIQHTFIDHTHSFGFLRTSVNYDVKGRETRILFL</sequence>
<dbReference type="Gene3D" id="1.10.418.10">
    <property type="entry name" value="Calponin-like domain"/>
    <property type="match status" value="1"/>
</dbReference>
<dbReference type="GO" id="GO:0005815">
    <property type="term" value="C:microtubule organizing center"/>
    <property type="evidence" value="ECO:0007669"/>
    <property type="project" value="TreeGrafter"/>
</dbReference>
<keyword evidence="8" id="KW-1185">Reference proteome</keyword>